<dbReference type="InterPro" id="IPR052895">
    <property type="entry name" value="HetReg/Transcr_Mod"/>
</dbReference>
<accession>A0AAV9GB94</accession>
<name>A0AAV9GB94_9PEZI</name>
<dbReference type="InterPro" id="IPR010730">
    <property type="entry name" value="HET"/>
</dbReference>
<gene>
    <name evidence="2" type="ORF">QBC34DRAFT_473058</name>
</gene>
<evidence type="ECO:0000313" key="2">
    <source>
        <dbReference type="EMBL" id="KAK4445152.1"/>
    </source>
</evidence>
<dbReference type="PANTHER" id="PTHR24148">
    <property type="entry name" value="ANKYRIN REPEAT DOMAIN-CONTAINING PROTEIN 39 HOMOLOG-RELATED"/>
    <property type="match status" value="1"/>
</dbReference>
<dbReference type="AlphaFoldDB" id="A0AAV9GB94"/>
<dbReference type="EMBL" id="MU865968">
    <property type="protein sequence ID" value="KAK4445152.1"/>
    <property type="molecule type" value="Genomic_DNA"/>
</dbReference>
<protein>
    <submittedName>
        <fullName evidence="2">Heterokaryon incompatibility protein 6, OR allele</fullName>
    </submittedName>
</protein>
<dbReference type="PANTHER" id="PTHR24148:SF64">
    <property type="entry name" value="HETEROKARYON INCOMPATIBILITY DOMAIN-CONTAINING PROTEIN"/>
    <property type="match status" value="1"/>
</dbReference>
<proteinExistence type="predicted"/>
<reference evidence="2" key="2">
    <citation type="submission" date="2023-05" db="EMBL/GenBank/DDBJ databases">
        <authorList>
            <consortium name="Lawrence Berkeley National Laboratory"/>
            <person name="Steindorff A."/>
            <person name="Hensen N."/>
            <person name="Bonometti L."/>
            <person name="Westerberg I."/>
            <person name="Brannstrom I.O."/>
            <person name="Guillou S."/>
            <person name="Cros-Aarteil S."/>
            <person name="Calhoun S."/>
            <person name="Haridas S."/>
            <person name="Kuo A."/>
            <person name="Mondo S."/>
            <person name="Pangilinan J."/>
            <person name="Riley R."/>
            <person name="Labutti K."/>
            <person name="Andreopoulos B."/>
            <person name="Lipzen A."/>
            <person name="Chen C."/>
            <person name="Yanf M."/>
            <person name="Daum C."/>
            <person name="Ng V."/>
            <person name="Clum A."/>
            <person name="Ohm R."/>
            <person name="Martin F."/>
            <person name="Silar P."/>
            <person name="Natvig D."/>
            <person name="Lalanne C."/>
            <person name="Gautier V."/>
            <person name="Ament-Velasquez S.L."/>
            <person name="Kruys A."/>
            <person name="Hutchinson M.I."/>
            <person name="Powell A.J."/>
            <person name="Barry K."/>
            <person name="Miller A.N."/>
            <person name="Grigoriev I.V."/>
            <person name="Debuchy R."/>
            <person name="Gladieux P."/>
            <person name="Thoren M.H."/>
            <person name="Johannesson H."/>
        </authorList>
    </citation>
    <scope>NUCLEOTIDE SEQUENCE</scope>
    <source>
        <strain evidence="2">PSN243</strain>
    </source>
</reference>
<evidence type="ECO:0000259" key="1">
    <source>
        <dbReference type="Pfam" id="PF06985"/>
    </source>
</evidence>
<sequence length="239" mass="28003">MASRSLNPRTPQRVYWPLDRGQDSIRLVQISRPDPQLGDPSADTLVCRLVHVTFGQRPRYYALSYMWGSDALPKKTIILEGIPFTVGQNLFDALQFLRNHDCSSESSAYYWIDAICINQHDIAERNLQLQLMPHIYRRATTVLIWLGHPRPREFPQDLIENSYWERLWIVQEVTLASRLVVCYGSTAVDWQSFIDWVTSFRPPRISTDFSTPGPLNLDEQRRDMHRLTLEDLLWKHRHA</sequence>
<dbReference type="Proteomes" id="UP001321760">
    <property type="component" value="Unassembled WGS sequence"/>
</dbReference>
<reference evidence="2" key="1">
    <citation type="journal article" date="2023" name="Mol. Phylogenet. Evol.">
        <title>Genome-scale phylogeny and comparative genomics of the fungal order Sordariales.</title>
        <authorList>
            <person name="Hensen N."/>
            <person name="Bonometti L."/>
            <person name="Westerberg I."/>
            <person name="Brannstrom I.O."/>
            <person name="Guillou S."/>
            <person name="Cros-Aarteil S."/>
            <person name="Calhoun S."/>
            <person name="Haridas S."/>
            <person name="Kuo A."/>
            <person name="Mondo S."/>
            <person name="Pangilinan J."/>
            <person name="Riley R."/>
            <person name="LaButti K."/>
            <person name="Andreopoulos B."/>
            <person name="Lipzen A."/>
            <person name="Chen C."/>
            <person name="Yan M."/>
            <person name="Daum C."/>
            <person name="Ng V."/>
            <person name="Clum A."/>
            <person name="Steindorff A."/>
            <person name="Ohm R.A."/>
            <person name="Martin F."/>
            <person name="Silar P."/>
            <person name="Natvig D.O."/>
            <person name="Lalanne C."/>
            <person name="Gautier V."/>
            <person name="Ament-Velasquez S.L."/>
            <person name="Kruys A."/>
            <person name="Hutchinson M.I."/>
            <person name="Powell A.J."/>
            <person name="Barry K."/>
            <person name="Miller A.N."/>
            <person name="Grigoriev I.V."/>
            <person name="Debuchy R."/>
            <person name="Gladieux P."/>
            <person name="Hiltunen Thoren M."/>
            <person name="Johannesson H."/>
        </authorList>
    </citation>
    <scope>NUCLEOTIDE SEQUENCE</scope>
    <source>
        <strain evidence="2">PSN243</strain>
    </source>
</reference>
<evidence type="ECO:0000313" key="3">
    <source>
        <dbReference type="Proteomes" id="UP001321760"/>
    </source>
</evidence>
<keyword evidence="3" id="KW-1185">Reference proteome</keyword>
<comment type="caution">
    <text evidence="2">The sequence shown here is derived from an EMBL/GenBank/DDBJ whole genome shotgun (WGS) entry which is preliminary data.</text>
</comment>
<organism evidence="2 3">
    <name type="scientific">Podospora aff. communis PSN243</name>
    <dbReference type="NCBI Taxonomy" id="3040156"/>
    <lineage>
        <taxon>Eukaryota</taxon>
        <taxon>Fungi</taxon>
        <taxon>Dikarya</taxon>
        <taxon>Ascomycota</taxon>
        <taxon>Pezizomycotina</taxon>
        <taxon>Sordariomycetes</taxon>
        <taxon>Sordariomycetidae</taxon>
        <taxon>Sordariales</taxon>
        <taxon>Podosporaceae</taxon>
        <taxon>Podospora</taxon>
    </lineage>
</organism>
<dbReference type="Pfam" id="PF06985">
    <property type="entry name" value="HET"/>
    <property type="match status" value="1"/>
</dbReference>
<feature type="domain" description="Heterokaryon incompatibility" evidence="1">
    <location>
        <begin position="60"/>
        <end position="151"/>
    </location>
</feature>